<accession>A0ABD2C0E0</accession>
<dbReference type="EMBL" id="JAUDFV010000027">
    <property type="protein sequence ID" value="KAL2737928.1"/>
    <property type="molecule type" value="Genomic_DNA"/>
</dbReference>
<reference evidence="2 3" key="1">
    <citation type="journal article" date="2024" name="Ann. Entomol. Soc. Am.">
        <title>Genomic analyses of the southern and eastern yellowjacket wasps (Hymenoptera: Vespidae) reveal evolutionary signatures of social life.</title>
        <authorList>
            <person name="Catto M.A."/>
            <person name="Caine P.B."/>
            <person name="Orr S.E."/>
            <person name="Hunt B.G."/>
            <person name="Goodisman M.A.D."/>
        </authorList>
    </citation>
    <scope>NUCLEOTIDE SEQUENCE [LARGE SCALE GENOMIC DNA]</scope>
    <source>
        <strain evidence="2">233</strain>
        <tissue evidence="2">Head and thorax</tissue>
    </source>
</reference>
<feature type="transmembrane region" description="Helical" evidence="1">
    <location>
        <begin position="16"/>
        <end position="36"/>
    </location>
</feature>
<gene>
    <name evidence="2" type="ORF">V1478_002014</name>
</gene>
<evidence type="ECO:0000313" key="3">
    <source>
        <dbReference type="Proteomes" id="UP001607302"/>
    </source>
</evidence>
<keyword evidence="3" id="KW-1185">Reference proteome</keyword>
<protein>
    <submittedName>
        <fullName evidence="2">Uncharacterized protein</fullName>
    </submittedName>
</protein>
<evidence type="ECO:0000313" key="2">
    <source>
        <dbReference type="EMBL" id="KAL2737928.1"/>
    </source>
</evidence>
<keyword evidence="1" id="KW-1133">Transmembrane helix</keyword>
<keyword evidence="1" id="KW-0812">Transmembrane</keyword>
<organism evidence="2 3">
    <name type="scientific">Vespula squamosa</name>
    <name type="common">Southern yellow jacket</name>
    <name type="synonym">Wasp</name>
    <dbReference type="NCBI Taxonomy" id="30214"/>
    <lineage>
        <taxon>Eukaryota</taxon>
        <taxon>Metazoa</taxon>
        <taxon>Ecdysozoa</taxon>
        <taxon>Arthropoda</taxon>
        <taxon>Hexapoda</taxon>
        <taxon>Insecta</taxon>
        <taxon>Pterygota</taxon>
        <taxon>Neoptera</taxon>
        <taxon>Endopterygota</taxon>
        <taxon>Hymenoptera</taxon>
        <taxon>Apocrita</taxon>
        <taxon>Aculeata</taxon>
        <taxon>Vespoidea</taxon>
        <taxon>Vespidae</taxon>
        <taxon>Vespinae</taxon>
        <taxon>Vespula</taxon>
    </lineage>
</organism>
<proteinExistence type="predicted"/>
<keyword evidence="1" id="KW-0472">Membrane</keyword>
<dbReference type="AlphaFoldDB" id="A0ABD2C0E0"/>
<name>A0ABD2C0E0_VESSQ</name>
<comment type="caution">
    <text evidence="2">The sequence shown here is derived from an EMBL/GenBank/DDBJ whole genome shotgun (WGS) entry which is preliminary data.</text>
</comment>
<dbReference type="Proteomes" id="UP001607302">
    <property type="component" value="Unassembled WGS sequence"/>
</dbReference>
<sequence length="113" mass="13263">MLFRLKKKKKKNRENFLVDLIISIYLFIQQILFVRIPARRLVHLIVGSCIFYRFYNTSCDHPTVTLLPACESTTTTINICAKFLDASQESRENSYRNVETSPIFLYSFSCIKK</sequence>
<evidence type="ECO:0000256" key="1">
    <source>
        <dbReference type="SAM" id="Phobius"/>
    </source>
</evidence>